<proteinExistence type="inferred from homology"/>
<organism evidence="3 4">
    <name type="scientific">Peptoniphilus indolicus</name>
    <dbReference type="NCBI Taxonomy" id="33030"/>
    <lineage>
        <taxon>Bacteria</taxon>
        <taxon>Bacillati</taxon>
        <taxon>Bacillota</taxon>
        <taxon>Tissierellia</taxon>
        <taxon>Tissierellales</taxon>
        <taxon>Peptoniphilaceae</taxon>
        <taxon>Peptoniphilus</taxon>
    </lineage>
</organism>
<dbReference type="SUPFAM" id="SSF56317">
    <property type="entry name" value="Carbon-nitrogen hydrolase"/>
    <property type="match status" value="1"/>
</dbReference>
<dbReference type="InterPro" id="IPR036526">
    <property type="entry name" value="C-N_Hydrolase_sf"/>
</dbReference>
<dbReference type="PANTHER" id="PTHR23088">
    <property type="entry name" value="NITRILASE-RELATED"/>
    <property type="match status" value="1"/>
</dbReference>
<name>A0A379DBG6_9FIRM</name>
<keyword evidence="3" id="KW-0378">Hydrolase</keyword>
<sequence>MKLALIQNSLTLGNVDENFKLIKSELEKAIKKTPDVIVLPEMWNTSFFPKNVLDLADIDGKRTQKFLSDFAIINNVNIVGGSIARKKNNTLYNTSYIFDRKGNLVNSYDKVHLFSPSGEDEVFQSGDKLCTFELDGIKCGLCICYDIRFVEWTRMNALEDIQILFIPAAWPQKRQLHWDTLNRARAIENQMYVVCVNSTGDFGGHSAIIDPWGEYVITPDTKNEIKTGVIDLSIIEDIRKNINVFRDRKKELYKL</sequence>
<evidence type="ECO:0000313" key="4">
    <source>
        <dbReference type="Proteomes" id="UP000254777"/>
    </source>
</evidence>
<evidence type="ECO:0000256" key="1">
    <source>
        <dbReference type="ARBA" id="ARBA00010613"/>
    </source>
</evidence>
<reference evidence="3 4" key="1">
    <citation type="submission" date="2018-06" db="EMBL/GenBank/DDBJ databases">
        <authorList>
            <consortium name="Pathogen Informatics"/>
            <person name="Doyle S."/>
        </authorList>
    </citation>
    <scope>NUCLEOTIDE SEQUENCE [LARGE SCALE GENOMIC DNA]</scope>
    <source>
        <strain evidence="3 4">NCTC11088</strain>
    </source>
</reference>
<dbReference type="PROSITE" id="PS50263">
    <property type="entry name" value="CN_HYDROLASE"/>
    <property type="match status" value="1"/>
</dbReference>
<gene>
    <name evidence="3" type="primary">ramA_3</name>
    <name evidence="3" type="ORF">NCTC11088_00926</name>
</gene>
<dbReference type="Proteomes" id="UP000254777">
    <property type="component" value="Unassembled WGS sequence"/>
</dbReference>
<dbReference type="EMBL" id="UGTH01000001">
    <property type="protein sequence ID" value="SUB75140.1"/>
    <property type="molecule type" value="Genomic_DNA"/>
</dbReference>
<accession>A0A379DBG6</accession>
<dbReference type="InterPro" id="IPR003010">
    <property type="entry name" value="C-N_Hydrolase"/>
</dbReference>
<dbReference type="RefSeq" id="WP_004820468.1">
    <property type="nucleotide sequence ID" value="NZ_UGTH01000001.1"/>
</dbReference>
<dbReference type="GO" id="GO:0016787">
    <property type="term" value="F:hydrolase activity"/>
    <property type="evidence" value="ECO:0007669"/>
    <property type="project" value="UniProtKB-KW"/>
</dbReference>
<feature type="domain" description="CN hydrolase" evidence="2">
    <location>
        <begin position="1"/>
        <end position="240"/>
    </location>
</feature>
<evidence type="ECO:0000313" key="3">
    <source>
        <dbReference type="EMBL" id="SUB75140.1"/>
    </source>
</evidence>
<dbReference type="AlphaFoldDB" id="A0A379DBG6"/>
<dbReference type="PANTHER" id="PTHR23088:SF27">
    <property type="entry name" value="DEAMINATED GLUTATHIONE AMIDASE"/>
    <property type="match status" value="1"/>
</dbReference>
<dbReference type="Gene3D" id="3.60.110.10">
    <property type="entry name" value="Carbon-nitrogen hydrolase"/>
    <property type="match status" value="1"/>
</dbReference>
<dbReference type="Pfam" id="PF00795">
    <property type="entry name" value="CN_hydrolase"/>
    <property type="match status" value="1"/>
</dbReference>
<dbReference type="EC" id="3.5.1.100" evidence="3"/>
<dbReference type="CDD" id="cd07583">
    <property type="entry name" value="nitrilase_5"/>
    <property type="match status" value="1"/>
</dbReference>
<comment type="similarity">
    <text evidence="1">Belongs to the carbon-nitrogen hydrolase superfamily. NIT1/NIT2 family.</text>
</comment>
<protein>
    <submittedName>
        <fullName evidence="3">(R)-stereoselective amidase</fullName>
        <ecNumber evidence="3">3.5.1.100</ecNumber>
    </submittedName>
</protein>
<evidence type="ECO:0000259" key="2">
    <source>
        <dbReference type="PROSITE" id="PS50263"/>
    </source>
</evidence>